<reference evidence="2 3" key="1">
    <citation type="submission" date="2020-08" db="EMBL/GenBank/DDBJ databases">
        <title>Genomic Encyclopedia of Type Strains, Phase IV (KMG-IV): sequencing the most valuable type-strain genomes for metagenomic binning, comparative biology and taxonomic classification.</title>
        <authorList>
            <person name="Goeker M."/>
        </authorList>
    </citation>
    <scope>NUCLEOTIDE SEQUENCE [LARGE SCALE GENOMIC DNA]</scope>
    <source>
        <strain evidence="2 3">DSM 12252</strain>
    </source>
</reference>
<name>A0A7W7Y8N4_9BACT</name>
<dbReference type="AlphaFoldDB" id="A0A7W7Y8N4"/>
<comment type="caution">
    <text evidence="2">The sequence shown here is derived from an EMBL/GenBank/DDBJ whole genome shotgun (WGS) entry which is preliminary data.</text>
</comment>
<dbReference type="Proteomes" id="UP000590740">
    <property type="component" value="Unassembled WGS sequence"/>
</dbReference>
<organism evidence="2 3">
    <name type="scientific">Prosthecobacter vanneervenii</name>
    <dbReference type="NCBI Taxonomy" id="48466"/>
    <lineage>
        <taxon>Bacteria</taxon>
        <taxon>Pseudomonadati</taxon>
        <taxon>Verrucomicrobiota</taxon>
        <taxon>Verrucomicrobiia</taxon>
        <taxon>Verrucomicrobiales</taxon>
        <taxon>Verrucomicrobiaceae</taxon>
        <taxon>Prosthecobacter</taxon>
    </lineage>
</organism>
<evidence type="ECO:0000313" key="2">
    <source>
        <dbReference type="EMBL" id="MBB5031452.1"/>
    </source>
</evidence>
<feature type="region of interest" description="Disordered" evidence="1">
    <location>
        <begin position="45"/>
        <end position="84"/>
    </location>
</feature>
<keyword evidence="3" id="KW-1185">Reference proteome</keyword>
<evidence type="ECO:0000313" key="3">
    <source>
        <dbReference type="Proteomes" id="UP000590740"/>
    </source>
</evidence>
<sequence length="316" mass="34756">MSWYARARLWLCSGPALRRAALTLGGMALALGLGWTMAGMQTARMPAPASAQSPLPHARVQEAHAQGDDSSGGARTTAASPPSVLEQKNDCLRRLIALHLERRRMMEQLEAEHPALREIPPLLNWLDEMPVKQHPAGASQWQALLKNDPVMNQRFFELMVLKNARVWVKVLDDPKTSAWYAEVFETAHLSASAAHDMAVLDATTNFNDEATARPTTPAEVVSAYALRASAYEATLQSNAEAWGLQITPEMDDYLEAMAQQRVMRAFLRQYQESLTPDALEQVQSGIGALQAQFMDLPATVKADAELVARLRQAAGE</sequence>
<dbReference type="EMBL" id="JACHIG010000001">
    <property type="protein sequence ID" value="MBB5031452.1"/>
    <property type="molecule type" value="Genomic_DNA"/>
</dbReference>
<protein>
    <submittedName>
        <fullName evidence="2">Uncharacterized protein</fullName>
    </submittedName>
</protein>
<proteinExistence type="predicted"/>
<evidence type="ECO:0000256" key="1">
    <source>
        <dbReference type="SAM" id="MobiDB-lite"/>
    </source>
</evidence>
<dbReference type="RefSeq" id="WP_184338374.1">
    <property type="nucleotide sequence ID" value="NZ_JACHIG010000001.1"/>
</dbReference>
<gene>
    <name evidence="2" type="ORF">HNQ65_001006</name>
</gene>
<accession>A0A7W7Y8N4</accession>